<dbReference type="Gene3D" id="1.10.10.10">
    <property type="entry name" value="Winged helix-like DNA-binding domain superfamily/Winged helix DNA-binding domain"/>
    <property type="match status" value="1"/>
</dbReference>
<feature type="compositionally biased region" description="Polar residues" evidence="4">
    <location>
        <begin position="238"/>
        <end position="259"/>
    </location>
</feature>
<protein>
    <submittedName>
        <fullName evidence="6">FCD domain protein</fullName>
    </submittedName>
</protein>
<dbReference type="SMART" id="SM00895">
    <property type="entry name" value="FCD"/>
    <property type="match status" value="1"/>
</dbReference>
<dbReference type="InterPro" id="IPR036388">
    <property type="entry name" value="WH-like_DNA-bd_sf"/>
</dbReference>
<evidence type="ECO:0000259" key="5">
    <source>
        <dbReference type="PROSITE" id="PS50949"/>
    </source>
</evidence>
<dbReference type="Pfam" id="PF07729">
    <property type="entry name" value="FCD"/>
    <property type="match status" value="1"/>
</dbReference>
<dbReference type="InterPro" id="IPR008920">
    <property type="entry name" value="TF_FadR/GntR_C"/>
</dbReference>
<feature type="domain" description="HTH gntR-type" evidence="5">
    <location>
        <begin position="23"/>
        <end position="90"/>
    </location>
</feature>
<keyword evidence="1" id="KW-0805">Transcription regulation</keyword>
<evidence type="ECO:0000313" key="7">
    <source>
        <dbReference type="Proteomes" id="UP000005309"/>
    </source>
</evidence>
<dbReference type="STRING" id="638302.HMPREF0908_0026"/>
<dbReference type="SUPFAM" id="SSF46785">
    <property type="entry name" value="Winged helix' DNA-binding domain"/>
    <property type="match status" value="1"/>
</dbReference>
<evidence type="ECO:0000256" key="2">
    <source>
        <dbReference type="ARBA" id="ARBA00023125"/>
    </source>
</evidence>
<dbReference type="Proteomes" id="UP000005309">
    <property type="component" value="Unassembled WGS sequence"/>
</dbReference>
<dbReference type="Gene3D" id="1.20.120.530">
    <property type="entry name" value="GntR ligand-binding domain-like"/>
    <property type="match status" value="1"/>
</dbReference>
<sequence>MKDKQRDTYMQGKLSPVVVNSYQPLREIVCEVLRDAIRGGILKPGEWLKENDLADELLVSRTPVREAIRKLEQEGYVVTVPRRGAYVASVSIRDINEIFEIRAALEALACELAAERITEEEQERLERLLVAIGRAIEEHDMDRIVRTDIEFHELLYQAARNERLLTIIGNLREQLTRFRTISMSYPGRLKATLDEHRSIVDAIGSGDARHARRVAVRHMENSEKTLLNAIEEQEKKTGTSLVNRRSQQFKDNAGESLTQ</sequence>
<dbReference type="PANTHER" id="PTHR43537">
    <property type="entry name" value="TRANSCRIPTIONAL REGULATOR, GNTR FAMILY"/>
    <property type="match status" value="1"/>
</dbReference>
<dbReference type="Pfam" id="PF00392">
    <property type="entry name" value="GntR"/>
    <property type="match status" value="1"/>
</dbReference>
<dbReference type="GO" id="GO:0003677">
    <property type="term" value="F:DNA binding"/>
    <property type="evidence" value="ECO:0007669"/>
    <property type="project" value="UniProtKB-KW"/>
</dbReference>
<evidence type="ECO:0000256" key="3">
    <source>
        <dbReference type="ARBA" id="ARBA00023163"/>
    </source>
</evidence>
<dbReference type="InterPro" id="IPR036390">
    <property type="entry name" value="WH_DNA-bd_sf"/>
</dbReference>
<dbReference type="SUPFAM" id="SSF48008">
    <property type="entry name" value="GntR ligand-binding domain-like"/>
    <property type="match status" value="1"/>
</dbReference>
<dbReference type="PROSITE" id="PS50949">
    <property type="entry name" value="HTH_GNTR"/>
    <property type="match status" value="1"/>
</dbReference>
<keyword evidence="3" id="KW-0804">Transcription</keyword>
<dbReference type="InterPro" id="IPR000524">
    <property type="entry name" value="Tscrpt_reg_HTH_GntR"/>
</dbReference>
<organism evidence="6 7">
    <name type="scientific">Selenomonas flueggei ATCC 43531</name>
    <dbReference type="NCBI Taxonomy" id="638302"/>
    <lineage>
        <taxon>Bacteria</taxon>
        <taxon>Bacillati</taxon>
        <taxon>Bacillota</taxon>
        <taxon>Negativicutes</taxon>
        <taxon>Selenomonadales</taxon>
        <taxon>Selenomonadaceae</taxon>
        <taxon>Selenomonas</taxon>
    </lineage>
</organism>
<keyword evidence="2" id="KW-0238">DNA-binding</keyword>
<dbReference type="HOGENOM" id="CLU_017584_5_1_9"/>
<name>C4V0I2_9FIRM</name>
<dbReference type="AlphaFoldDB" id="C4V0I2"/>
<feature type="region of interest" description="Disordered" evidence="4">
    <location>
        <begin position="235"/>
        <end position="259"/>
    </location>
</feature>
<accession>C4V0I2</accession>
<gene>
    <name evidence="6" type="ORF">HMPREF0908_0026</name>
</gene>
<dbReference type="SMART" id="SM00345">
    <property type="entry name" value="HTH_GNTR"/>
    <property type="match status" value="1"/>
</dbReference>
<dbReference type="PANTHER" id="PTHR43537:SF24">
    <property type="entry name" value="GLUCONATE OPERON TRANSCRIPTIONAL REPRESSOR"/>
    <property type="match status" value="1"/>
</dbReference>
<dbReference type="EMBL" id="ACLA01000001">
    <property type="protein sequence ID" value="EEQ49654.1"/>
    <property type="molecule type" value="Genomic_DNA"/>
</dbReference>
<reference evidence="6 7" key="1">
    <citation type="submission" date="2009-04" db="EMBL/GenBank/DDBJ databases">
        <authorList>
            <person name="Qin X."/>
            <person name="Bachman B."/>
            <person name="Battles P."/>
            <person name="Bell A."/>
            <person name="Bess C."/>
            <person name="Bickham C."/>
            <person name="Chaboub L."/>
            <person name="Chen D."/>
            <person name="Coyle M."/>
            <person name="Deiros D.R."/>
            <person name="Dinh H."/>
            <person name="Forbes L."/>
            <person name="Fowler G."/>
            <person name="Francisco L."/>
            <person name="Fu Q."/>
            <person name="Gubbala S."/>
            <person name="Hale W."/>
            <person name="Han Y."/>
            <person name="Hemphill L."/>
            <person name="Highlander S.K."/>
            <person name="Hirani K."/>
            <person name="Hogues M."/>
            <person name="Jackson L."/>
            <person name="Jakkamsetti A."/>
            <person name="Javaid M."/>
            <person name="Jiang H."/>
            <person name="Korchina V."/>
            <person name="Kovar C."/>
            <person name="Lara F."/>
            <person name="Lee S."/>
            <person name="Mata R."/>
            <person name="Mathew T."/>
            <person name="Moen C."/>
            <person name="Morales K."/>
            <person name="Munidasa M."/>
            <person name="Nazareth L."/>
            <person name="Ngo R."/>
            <person name="Nguyen L."/>
            <person name="Okwuonu G."/>
            <person name="Ongeri F."/>
            <person name="Patil S."/>
            <person name="Petrosino J."/>
            <person name="Pham C."/>
            <person name="Pham P."/>
            <person name="Pu L.-L."/>
            <person name="Puazo M."/>
            <person name="Raj R."/>
            <person name="Reid J."/>
            <person name="Rouhana J."/>
            <person name="Saada N."/>
            <person name="Shang Y."/>
            <person name="Simmons D."/>
            <person name="Thornton R."/>
            <person name="Warren J."/>
            <person name="Weissenberger G."/>
            <person name="Zhang J."/>
            <person name="Zhang L."/>
            <person name="Zhou C."/>
            <person name="Zhu D."/>
            <person name="Muzny D."/>
            <person name="Worley K."/>
            <person name="Gibbs R."/>
        </authorList>
    </citation>
    <scope>NUCLEOTIDE SEQUENCE [LARGE SCALE GENOMIC DNA]</scope>
    <source>
        <strain evidence="6 7">ATCC 43531</strain>
    </source>
</reference>
<evidence type="ECO:0000256" key="1">
    <source>
        <dbReference type="ARBA" id="ARBA00023015"/>
    </source>
</evidence>
<dbReference type="PRINTS" id="PR00035">
    <property type="entry name" value="HTHGNTR"/>
</dbReference>
<dbReference type="CDD" id="cd07377">
    <property type="entry name" value="WHTH_GntR"/>
    <property type="match status" value="1"/>
</dbReference>
<evidence type="ECO:0000313" key="6">
    <source>
        <dbReference type="EMBL" id="EEQ49654.1"/>
    </source>
</evidence>
<proteinExistence type="predicted"/>
<dbReference type="eggNOG" id="COG1802">
    <property type="taxonomic scope" value="Bacteria"/>
</dbReference>
<keyword evidence="7" id="KW-1185">Reference proteome</keyword>
<evidence type="ECO:0000256" key="4">
    <source>
        <dbReference type="SAM" id="MobiDB-lite"/>
    </source>
</evidence>
<dbReference type="GO" id="GO:0003700">
    <property type="term" value="F:DNA-binding transcription factor activity"/>
    <property type="evidence" value="ECO:0007669"/>
    <property type="project" value="InterPro"/>
</dbReference>
<dbReference type="InterPro" id="IPR011711">
    <property type="entry name" value="GntR_C"/>
</dbReference>
<comment type="caution">
    <text evidence="6">The sequence shown here is derived from an EMBL/GenBank/DDBJ whole genome shotgun (WGS) entry which is preliminary data.</text>
</comment>